<sequence length="99" mass="11217">MTRYTVTGTVCGDHTNKCPRVKLNRLTVSSSNRRSSSSSNSRLKTCRTIESYMMSLPLASRGETARPRQKDNVHHKIKDEQHNTGHVQNIDNWMNSAEA</sequence>
<gene>
    <name evidence="2" type="ORF">pdam_00005275</name>
</gene>
<feature type="compositionally biased region" description="Polar residues" evidence="1">
    <location>
        <begin position="84"/>
        <end position="99"/>
    </location>
</feature>
<comment type="caution">
    <text evidence="2">The sequence shown here is derived from an EMBL/GenBank/DDBJ whole genome shotgun (WGS) entry which is preliminary data.</text>
</comment>
<organism evidence="2 3">
    <name type="scientific">Pocillopora damicornis</name>
    <name type="common">Cauliflower coral</name>
    <name type="synonym">Millepora damicornis</name>
    <dbReference type="NCBI Taxonomy" id="46731"/>
    <lineage>
        <taxon>Eukaryota</taxon>
        <taxon>Metazoa</taxon>
        <taxon>Cnidaria</taxon>
        <taxon>Anthozoa</taxon>
        <taxon>Hexacorallia</taxon>
        <taxon>Scleractinia</taxon>
        <taxon>Astrocoeniina</taxon>
        <taxon>Pocilloporidae</taxon>
        <taxon>Pocillopora</taxon>
    </lineage>
</organism>
<evidence type="ECO:0000313" key="3">
    <source>
        <dbReference type="Proteomes" id="UP000275408"/>
    </source>
</evidence>
<protein>
    <submittedName>
        <fullName evidence="2">Uncharacterized protein</fullName>
    </submittedName>
</protein>
<feature type="non-terminal residue" evidence="2">
    <location>
        <position position="99"/>
    </location>
</feature>
<evidence type="ECO:0000256" key="1">
    <source>
        <dbReference type="SAM" id="MobiDB-lite"/>
    </source>
</evidence>
<name>A0A3M6TSK0_POCDA</name>
<feature type="compositionally biased region" description="Low complexity" evidence="1">
    <location>
        <begin position="29"/>
        <end position="42"/>
    </location>
</feature>
<dbReference type="Proteomes" id="UP000275408">
    <property type="component" value="Unassembled WGS sequence"/>
</dbReference>
<accession>A0A3M6TSK0</accession>
<feature type="compositionally biased region" description="Basic and acidic residues" evidence="1">
    <location>
        <begin position="63"/>
        <end position="83"/>
    </location>
</feature>
<feature type="region of interest" description="Disordered" evidence="1">
    <location>
        <begin position="24"/>
        <end position="43"/>
    </location>
</feature>
<evidence type="ECO:0000313" key="2">
    <source>
        <dbReference type="EMBL" id="RMX44224.1"/>
    </source>
</evidence>
<proteinExistence type="predicted"/>
<reference evidence="2 3" key="1">
    <citation type="journal article" date="2018" name="Sci. Rep.">
        <title>Comparative analysis of the Pocillopora damicornis genome highlights role of immune system in coral evolution.</title>
        <authorList>
            <person name="Cunning R."/>
            <person name="Bay R.A."/>
            <person name="Gillette P."/>
            <person name="Baker A.C."/>
            <person name="Traylor-Knowles N."/>
        </authorList>
    </citation>
    <scope>NUCLEOTIDE SEQUENCE [LARGE SCALE GENOMIC DNA]</scope>
    <source>
        <strain evidence="2">RSMAS</strain>
        <tissue evidence="2">Whole animal</tissue>
    </source>
</reference>
<dbReference type="EMBL" id="RCHS01003045">
    <property type="protein sequence ID" value="RMX44224.1"/>
    <property type="molecule type" value="Genomic_DNA"/>
</dbReference>
<feature type="region of interest" description="Disordered" evidence="1">
    <location>
        <begin position="58"/>
        <end position="99"/>
    </location>
</feature>
<keyword evidence="3" id="KW-1185">Reference proteome</keyword>
<dbReference type="AlphaFoldDB" id="A0A3M6TSK0"/>